<proteinExistence type="predicted"/>
<dbReference type="EMBL" id="PTIX01000012">
    <property type="protein sequence ID" value="PPK65763.1"/>
    <property type="molecule type" value="Genomic_DNA"/>
</dbReference>
<organism evidence="1 2">
    <name type="scientific">Actinokineospora auranticolor</name>
    <dbReference type="NCBI Taxonomy" id="155976"/>
    <lineage>
        <taxon>Bacteria</taxon>
        <taxon>Bacillati</taxon>
        <taxon>Actinomycetota</taxon>
        <taxon>Actinomycetes</taxon>
        <taxon>Pseudonocardiales</taxon>
        <taxon>Pseudonocardiaceae</taxon>
        <taxon>Actinokineospora</taxon>
    </lineage>
</organism>
<protein>
    <submittedName>
        <fullName evidence="1">Uncharacterized protein</fullName>
    </submittedName>
</protein>
<sequence length="86" mass="9627">MNGQVNNPVDPGSGWRSVVRAGWRRVVSVVGFVAVPLDELVTAWLGVAPVVPRVRWWCQQVACEWRAWRCGVIDAEVVDGEKGVWR</sequence>
<name>A0A2S6GKQ0_9PSEU</name>
<accession>A0A2S6GKQ0</accession>
<gene>
    <name evidence="1" type="ORF">CLV40_11222</name>
</gene>
<reference evidence="1 2" key="1">
    <citation type="submission" date="2018-02" db="EMBL/GenBank/DDBJ databases">
        <title>Genomic Encyclopedia of Archaeal and Bacterial Type Strains, Phase II (KMG-II): from individual species to whole genera.</title>
        <authorList>
            <person name="Goeker M."/>
        </authorList>
    </citation>
    <scope>NUCLEOTIDE SEQUENCE [LARGE SCALE GENOMIC DNA]</scope>
    <source>
        <strain evidence="1 2">YU 961-1</strain>
    </source>
</reference>
<keyword evidence="2" id="KW-1185">Reference proteome</keyword>
<dbReference type="AlphaFoldDB" id="A0A2S6GKQ0"/>
<evidence type="ECO:0000313" key="1">
    <source>
        <dbReference type="EMBL" id="PPK65763.1"/>
    </source>
</evidence>
<dbReference type="Proteomes" id="UP000239203">
    <property type="component" value="Unassembled WGS sequence"/>
</dbReference>
<evidence type="ECO:0000313" key="2">
    <source>
        <dbReference type="Proteomes" id="UP000239203"/>
    </source>
</evidence>
<comment type="caution">
    <text evidence="1">The sequence shown here is derived from an EMBL/GenBank/DDBJ whole genome shotgun (WGS) entry which is preliminary data.</text>
</comment>